<sequence>MYFDTLYINGQSYVGLYVSRQQEILTLQAFYEENFIGVVVCKLEDHRGLKRGYIAMLAVKDAYRGMGVATKLVQKVIKVMIEKKADEVALETEVSNTAAMALYENLGFMRSKRLHSYYLNAGDAVRFLLPLTSRDNIYT</sequence>
<protein>
    <submittedName>
        <fullName evidence="5">N-alpha-acetyltransferase 30</fullName>
    </submittedName>
</protein>
<dbReference type="GO" id="GO:0004596">
    <property type="term" value="F:protein-N-terminal amino-acid acetyltransferase activity"/>
    <property type="evidence" value="ECO:0007669"/>
    <property type="project" value="EnsemblFungi"/>
</dbReference>
<comment type="caution">
    <text evidence="5">The sequence shown here is derived from an EMBL/GenBank/DDBJ whole genome shotgun (WGS) entry which is preliminary data.</text>
</comment>
<gene>
    <name evidence="5" type="ORF">NEOLI_001409</name>
</gene>
<dbReference type="Proteomes" id="UP000186594">
    <property type="component" value="Unassembled WGS sequence"/>
</dbReference>
<comment type="similarity">
    <text evidence="3">Belongs to the acetyltransferase family. MAK3 subfamily.</text>
</comment>
<keyword evidence="2" id="KW-0012">Acyltransferase</keyword>
<dbReference type="STRING" id="1198029.A0A1U7LHQ5"/>
<dbReference type="EMBL" id="LXFE01003781">
    <property type="protein sequence ID" value="OLL22185.1"/>
    <property type="molecule type" value="Genomic_DNA"/>
</dbReference>
<evidence type="ECO:0000256" key="2">
    <source>
        <dbReference type="ARBA" id="ARBA00023315"/>
    </source>
</evidence>
<dbReference type="CDD" id="cd04301">
    <property type="entry name" value="NAT_SF"/>
    <property type="match status" value="1"/>
</dbReference>
<evidence type="ECO:0000313" key="6">
    <source>
        <dbReference type="Proteomes" id="UP000186594"/>
    </source>
</evidence>
<dbReference type="OMA" id="IMNLITH"/>
<dbReference type="InterPro" id="IPR000182">
    <property type="entry name" value="GNAT_dom"/>
</dbReference>
<dbReference type="PANTHER" id="PTHR45896:SF1">
    <property type="entry name" value="N-ALPHA-ACETYLTRANSFERASE 30"/>
    <property type="match status" value="1"/>
</dbReference>
<evidence type="ECO:0000256" key="3">
    <source>
        <dbReference type="ARBA" id="ARBA00024025"/>
    </source>
</evidence>
<dbReference type="InterPro" id="IPR044542">
    <property type="entry name" value="NAA30-like"/>
</dbReference>
<organism evidence="5 6">
    <name type="scientific">Neolecta irregularis (strain DAH-3)</name>
    <dbReference type="NCBI Taxonomy" id="1198029"/>
    <lineage>
        <taxon>Eukaryota</taxon>
        <taxon>Fungi</taxon>
        <taxon>Dikarya</taxon>
        <taxon>Ascomycota</taxon>
        <taxon>Taphrinomycotina</taxon>
        <taxon>Neolectales</taxon>
        <taxon>Neolectaceae</taxon>
        <taxon>Neolecta</taxon>
    </lineage>
</organism>
<dbReference type="SUPFAM" id="SSF55729">
    <property type="entry name" value="Acyl-CoA N-acyltransferases (Nat)"/>
    <property type="match status" value="1"/>
</dbReference>
<feature type="domain" description="N-acetyltransferase" evidence="4">
    <location>
        <begin position="1"/>
        <end position="132"/>
    </location>
</feature>
<dbReference type="GO" id="GO:0032880">
    <property type="term" value="P:regulation of protein localization"/>
    <property type="evidence" value="ECO:0007669"/>
    <property type="project" value="EnsemblFungi"/>
</dbReference>
<dbReference type="Gene3D" id="3.40.630.30">
    <property type="match status" value="1"/>
</dbReference>
<dbReference type="AlphaFoldDB" id="A0A1U7LHQ5"/>
<dbReference type="PANTHER" id="PTHR45896">
    <property type="entry name" value="N-ALPHA-ACETYLTRANSFERASE 30"/>
    <property type="match status" value="1"/>
</dbReference>
<proteinExistence type="inferred from homology"/>
<dbReference type="GO" id="GO:0000822">
    <property type="term" value="F:inositol hexakisphosphate binding"/>
    <property type="evidence" value="ECO:0007669"/>
    <property type="project" value="EnsemblFungi"/>
</dbReference>
<dbReference type="PROSITE" id="PS51186">
    <property type="entry name" value="GNAT"/>
    <property type="match status" value="1"/>
</dbReference>
<keyword evidence="1 5" id="KW-0808">Transferase</keyword>
<dbReference type="InterPro" id="IPR016181">
    <property type="entry name" value="Acyl_CoA_acyltransferase"/>
</dbReference>
<dbReference type="OrthoDB" id="436262at2759"/>
<evidence type="ECO:0000256" key="1">
    <source>
        <dbReference type="ARBA" id="ARBA00022679"/>
    </source>
</evidence>
<dbReference type="GO" id="GO:0031417">
    <property type="term" value="C:NatC complex"/>
    <property type="evidence" value="ECO:0007669"/>
    <property type="project" value="EnsemblFungi"/>
</dbReference>
<evidence type="ECO:0000313" key="5">
    <source>
        <dbReference type="EMBL" id="OLL22185.1"/>
    </source>
</evidence>
<accession>A0A1U7LHQ5</accession>
<name>A0A1U7LHQ5_NEOID</name>
<dbReference type="Pfam" id="PF00583">
    <property type="entry name" value="Acetyltransf_1"/>
    <property type="match status" value="1"/>
</dbReference>
<reference evidence="5 6" key="1">
    <citation type="submission" date="2016-04" db="EMBL/GenBank/DDBJ databases">
        <title>Evolutionary innovation and constraint leading to complex multicellularity in the Ascomycota.</title>
        <authorList>
            <person name="Cisse O."/>
            <person name="Nguyen A."/>
            <person name="Hewitt D.A."/>
            <person name="Jedd G."/>
            <person name="Stajich J.E."/>
        </authorList>
    </citation>
    <scope>NUCLEOTIDE SEQUENCE [LARGE SCALE GENOMIC DNA]</scope>
    <source>
        <strain evidence="5 6">DAH-3</strain>
    </source>
</reference>
<evidence type="ECO:0000259" key="4">
    <source>
        <dbReference type="PROSITE" id="PS51186"/>
    </source>
</evidence>
<keyword evidence="6" id="KW-1185">Reference proteome</keyword>